<dbReference type="PANTHER" id="PTHR21250">
    <property type="entry name" value="PRE-RRNA-PROCESSING PROTEIN TSR2 HOMOLOG"/>
    <property type="match status" value="1"/>
</dbReference>
<comment type="similarity">
    <text evidence="1">Belongs to the TSR2 family.</text>
</comment>
<dbReference type="OrthoDB" id="498408at2759"/>
<name>C1MYE1_MICPC</name>
<dbReference type="GO" id="GO:0006364">
    <property type="term" value="P:rRNA processing"/>
    <property type="evidence" value="ECO:0007669"/>
    <property type="project" value="UniProtKB-KW"/>
</dbReference>
<keyword evidence="2" id="KW-0698">rRNA processing</keyword>
<gene>
    <name evidence="4" type="ORF">MICPUCDRAFT_59879</name>
</gene>
<feature type="compositionally biased region" description="Gly residues" evidence="3">
    <location>
        <begin position="248"/>
        <end position="261"/>
    </location>
</feature>
<protein>
    <submittedName>
        <fullName evidence="4">Predicted protein</fullName>
    </submittedName>
</protein>
<accession>C1MYE1</accession>
<dbReference type="InterPro" id="IPR019398">
    <property type="entry name" value="Pre-rRNA_process_TSR2"/>
</dbReference>
<dbReference type="Pfam" id="PF10273">
    <property type="entry name" value="WGG"/>
    <property type="match status" value="1"/>
</dbReference>
<evidence type="ECO:0000313" key="5">
    <source>
        <dbReference type="Proteomes" id="UP000001876"/>
    </source>
</evidence>
<dbReference type="OMA" id="QCEDGSP"/>
<proteinExistence type="inferred from homology"/>
<feature type="compositionally biased region" description="Acidic residues" evidence="3">
    <location>
        <begin position="262"/>
        <end position="272"/>
    </location>
</feature>
<organism evidence="5">
    <name type="scientific">Micromonas pusilla (strain CCMP1545)</name>
    <name type="common">Picoplanktonic green alga</name>
    <dbReference type="NCBI Taxonomy" id="564608"/>
    <lineage>
        <taxon>Eukaryota</taxon>
        <taxon>Viridiplantae</taxon>
        <taxon>Chlorophyta</taxon>
        <taxon>Mamiellophyceae</taxon>
        <taxon>Mamiellales</taxon>
        <taxon>Mamiellaceae</taxon>
        <taxon>Micromonas</taxon>
    </lineage>
</organism>
<evidence type="ECO:0000313" key="4">
    <source>
        <dbReference type="EMBL" id="EEH55327.1"/>
    </source>
</evidence>
<dbReference type="KEGG" id="mpp:MICPUCDRAFT_59879"/>
<dbReference type="Proteomes" id="UP000001876">
    <property type="component" value="Unassembled WGS sequence"/>
</dbReference>
<dbReference type="eggNOG" id="KOG4032">
    <property type="taxonomic scope" value="Eukaryota"/>
</dbReference>
<evidence type="ECO:0000256" key="2">
    <source>
        <dbReference type="ARBA" id="ARBA00022552"/>
    </source>
</evidence>
<keyword evidence="5" id="KW-1185">Reference proteome</keyword>
<dbReference type="RefSeq" id="XP_003060558.1">
    <property type="nucleotide sequence ID" value="XM_003060512.1"/>
</dbReference>
<reference evidence="4 5" key="1">
    <citation type="journal article" date="2009" name="Science">
        <title>Green evolution and dynamic adaptations revealed by genomes of the marine picoeukaryotes Micromonas.</title>
        <authorList>
            <person name="Worden A.Z."/>
            <person name="Lee J.H."/>
            <person name="Mock T."/>
            <person name="Rouze P."/>
            <person name="Simmons M.P."/>
            <person name="Aerts A.L."/>
            <person name="Allen A.E."/>
            <person name="Cuvelier M.L."/>
            <person name="Derelle E."/>
            <person name="Everett M.V."/>
            <person name="Foulon E."/>
            <person name="Grimwood J."/>
            <person name="Gundlach H."/>
            <person name="Henrissat B."/>
            <person name="Napoli C."/>
            <person name="McDonald S.M."/>
            <person name="Parker M.S."/>
            <person name="Rombauts S."/>
            <person name="Salamov A."/>
            <person name="Von Dassow P."/>
            <person name="Badger J.H."/>
            <person name="Coutinho P.M."/>
            <person name="Demir E."/>
            <person name="Dubchak I."/>
            <person name="Gentemann C."/>
            <person name="Eikrem W."/>
            <person name="Gready J.E."/>
            <person name="John U."/>
            <person name="Lanier W."/>
            <person name="Lindquist E.A."/>
            <person name="Lucas S."/>
            <person name="Mayer K.F."/>
            <person name="Moreau H."/>
            <person name="Not F."/>
            <person name="Otillar R."/>
            <person name="Panaud O."/>
            <person name="Pangilinan J."/>
            <person name="Paulsen I."/>
            <person name="Piegu B."/>
            <person name="Poliakov A."/>
            <person name="Robbens S."/>
            <person name="Schmutz J."/>
            <person name="Toulza E."/>
            <person name="Wyss T."/>
            <person name="Zelensky A."/>
            <person name="Zhou K."/>
            <person name="Armbrust E.V."/>
            <person name="Bhattacharya D."/>
            <person name="Goodenough U.W."/>
            <person name="Van de Peer Y."/>
            <person name="Grigoriev I.V."/>
        </authorList>
    </citation>
    <scope>NUCLEOTIDE SEQUENCE [LARGE SCALE GENOMIC DNA]</scope>
    <source>
        <strain evidence="4 5">CCMP1545</strain>
    </source>
</reference>
<evidence type="ECO:0000256" key="3">
    <source>
        <dbReference type="SAM" id="MobiDB-lite"/>
    </source>
</evidence>
<sequence>MITRLGTKVGTCDEMRLRSGHRVGVSGPANAIPTSAAEARAMLMRDAVVMPEEHAPAFREGLAGLLARWTALQLAILNEWGGAESAQKGDAACDELADWFLRRKGGKYAEDLEELLIEILGAFYTLVPIRPRSRGERRSLRTLPGVSLRPSLAFNPRHRRLSTPLLTPFNSTPTSLCMERPLGDDFNVQCEDGSPREVAKVACEMYERVAQGDYAVAREVCARPLPREHLERCKRIEEDRRWTAGAAATGGGGGGDGGGSGEEMEMDADDLAEGLGGFSMRDEGARAAAAEARRKAAEPDEDGWCVVPSRR</sequence>
<evidence type="ECO:0000256" key="1">
    <source>
        <dbReference type="ARBA" id="ARBA00006524"/>
    </source>
</evidence>
<feature type="region of interest" description="Disordered" evidence="3">
    <location>
        <begin position="244"/>
        <end position="311"/>
    </location>
</feature>
<feature type="compositionally biased region" description="Basic and acidic residues" evidence="3">
    <location>
        <begin position="280"/>
        <end position="298"/>
    </location>
</feature>
<dbReference type="GeneID" id="9685696"/>
<dbReference type="EMBL" id="GG663742">
    <property type="protein sequence ID" value="EEH55327.1"/>
    <property type="molecule type" value="Genomic_DNA"/>
</dbReference>
<dbReference type="AlphaFoldDB" id="C1MYE1"/>